<gene>
    <name evidence="1" type="ORF">DP114_13400</name>
</gene>
<evidence type="ECO:0000313" key="2">
    <source>
        <dbReference type="Proteomes" id="UP000503129"/>
    </source>
</evidence>
<dbReference type="SUPFAM" id="SSF51120">
    <property type="entry name" value="beta-Roll"/>
    <property type="match status" value="1"/>
</dbReference>
<dbReference type="Gene3D" id="2.150.10.10">
    <property type="entry name" value="Serralysin-like metalloprotease, C-terminal"/>
    <property type="match status" value="1"/>
</dbReference>
<dbReference type="Pfam" id="PF00353">
    <property type="entry name" value="HemolysinCabind"/>
    <property type="match status" value="1"/>
</dbReference>
<dbReference type="NCBIfam" id="TIGR03661">
    <property type="entry name" value="T1SS_VCA0849"/>
    <property type="match status" value="1"/>
</dbReference>
<proteinExistence type="predicted"/>
<reference evidence="1 2" key="1">
    <citation type="submission" date="2018-06" db="EMBL/GenBank/DDBJ databases">
        <title>Comparative genomics of Brasilonema spp. strains.</title>
        <authorList>
            <person name="Alvarenga D.O."/>
            <person name="Fiore M.F."/>
            <person name="Varani A.M."/>
        </authorList>
    </citation>
    <scope>NUCLEOTIDE SEQUENCE [LARGE SCALE GENOMIC DNA]</scope>
    <source>
        <strain evidence="1 2">CENA114</strain>
    </source>
</reference>
<dbReference type="InterPro" id="IPR011049">
    <property type="entry name" value="Serralysin-like_metalloprot_C"/>
</dbReference>
<dbReference type="InterPro" id="IPR019960">
    <property type="entry name" value="T1SS_VCA0849"/>
</dbReference>
<dbReference type="GO" id="GO:0005509">
    <property type="term" value="F:calcium ion binding"/>
    <property type="evidence" value="ECO:0007669"/>
    <property type="project" value="InterPro"/>
</dbReference>
<dbReference type="PRINTS" id="PR00313">
    <property type="entry name" value="CABNDNGRPT"/>
</dbReference>
<evidence type="ECO:0000313" key="1">
    <source>
        <dbReference type="EMBL" id="QDL08753.1"/>
    </source>
</evidence>
<dbReference type="PROSITE" id="PS00330">
    <property type="entry name" value="HEMOLYSIN_CALCIUM"/>
    <property type="match status" value="2"/>
</dbReference>
<keyword evidence="2" id="KW-1185">Reference proteome</keyword>
<dbReference type="EMBL" id="CP030118">
    <property type="protein sequence ID" value="QDL08753.1"/>
    <property type="molecule type" value="Genomic_DNA"/>
</dbReference>
<accession>A0A856MC45</accession>
<dbReference type="RefSeq" id="WP_171976308.1">
    <property type="nucleotide sequence ID" value="NZ_CAWOXK010000001.1"/>
</dbReference>
<dbReference type="Proteomes" id="UP000503129">
    <property type="component" value="Chromosome"/>
</dbReference>
<organism evidence="1 2">
    <name type="scientific">Brasilonema sennae CENA114</name>
    <dbReference type="NCBI Taxonomy" id="415709"/>
    <lineage>
        <taxon>Bacteria</taxon>
        <taxon>Bacillati</taxon>
        <taxon>Cyanobacteriota</taxon>
        <taxon>Cyanophyceae</taxon>
        <taxon>Nostocales</taxon>
        <taxon>Scytonemataceae</taxon>
        <taxon>Brasilonema</taxon>
        <taxon>Bromeliae group (in: Brasilonema)</taxon>
    </lineage>
</organism>
<dbReference type="InterPro" id="IPR018511">
    <property type="entry name" value="Hemolysin-typ_Ca-bd_CS"/>
</dbReference>
<protein>
    <submittedName>
        <fullName evidence="1">Uncharacterized protein</fullName>
    </submittedName>
</protein>
<name>A0A856MC45_9CYAN</name>
<dbReference type="InterPro" id="IPR001343">
    <property type="entry name" value="Hemolysn_Ca-bd"/>
</dbReference>
<dbReference type="KEGG" id="bsen:DP114_13400"/>
<sequence length="834" mass="85892">MASNPGLLISEIFTNPSGNDSPFEYVELLATQTIDFSANPYSVVFADNGTATSSGWIAGGNLTYGFDITSGVVNAGDVVYVGGSSLAPTGRKVRTINTGTTNGDRFGNANSGGVLGNGGSNADAVGVFNVNISNLTNSTVPTDAIFFGSAGGNAVVSGGTTGYQLPVNDRYSGGKLQSNSFLAPDPGSNQVIVANGTFNTTTNTFTTARSWNISPATNNSSAITLTSGGGSGAAPTIQEATASPFVNLPATIAGAVSGVIADPTDPAKTLGLDFTIADADTPLNNLTVTAVSNNQNVVTNANLTLGGTGASRNLKINPTGVGFADVTVTVSDGTNTNSYLVNYAASAASVTPNTTRFHTGASDASTAIAIDSNYMLVGDDESQVLRLYDRNQSGLALNGFDFTSSLGLTDTSGSGALREVDIEAATRLNNTIYWTGSNSNSSSGDYRPNRDRLFATQISGTGANTTLSYQGRYDFLEQDVTAWDRNNGHGLGANYLGLTASATPGVIPESINGYNIEGLTIAPDNTTAYVAFRAPLEPASNRSDALIVPVTNFTSLLSSTGGGTQGSATFGAPILLDLGGRGIREIQRNASNQYVIIAGSTGSTTGTAPNDFRLFTWTGNPTDAPELRSANLTALNTGGSFESIVAVPDNLTSTSQLQLLTDNGDTVFYNNGTAAKDLGQNNFKKFRSDIVTLGDTVGQVFNGTSGRDTIIGTEGNDTIIGGVGGDTLTGGAGYDKFVYTNIRDSGDTITDFKIGTDKIVLTQLLDSLVSGGYNGTNAIADNYVKVVQGSSTNNFSLQIDADGSTGGDIFRPFITVNLASTSTGTLNDPRNFLF</sequence>
<dbReference type="AlphaFoldDB" id="A0A856MC45"/>